<feature type="transmembrane region" description="Helical" evidence="1">
    <location>
        <begin position="142"/>
        <end position="160"/>
    </location>
</feature>
<dbReference type="InterPro" id="IPR052724">
    <property type="entry name" value="GT117_domain-containing"/>
</dbReference>
<keyword evidence="1" id="KW-0472">Membrane</keyword>
<feature type="transmembrane region" description="Helical" evidence="1">
    <location>
        <begin position="86"/>
        <end position="109"/>
    </location>
</feature>
<dbReference type="PANTHER" id="PTHR16214:SF3">
    <property type="entry name" value="TRANSMEMBRANE PROTEIN 260"/>
    <property type="match status" value="1"/>
</dbReference>
<dbReference type="KEGG" id="rub:GBA63_15375"/>
<dbReference type="EMBL" id="CP045119">
    <property type="protein sequence ID" value="QIN83864.1"/>
    <property type="molecule type" value="Genomic_DNA"/>
</dbReference>
<dbReference type="AlphaFoldDB" id="A0A6G8QBI8"/>
<keyword evidence="1" id="KW-0812">Transmembrane</keyword>
<feature type="transmembrane region" description="Helical" evidence="1">
    <location>
        <begin position="376"/>
        <end position="401"/>
    </location>
</feature>
<feature type="transmembrane region" description="Helical" evidence="1">
    <location>
        <begin position="209"/>
        <end position="229"/>
    </location>
</feature>
<feature type="transmembrane region" description="Helical" evidence="1">
    <location>
        <begin position="343"/>
        <end position="364"/>
    </location>
</feature>
<dbReference type="RefSeq" id="WP_166177511.1">
    <property type="nucleotide sequence ID" value="NZ_CP045119.1"/>
</dbReference>
<dbReference type="Pfam" id="PF11028">
    <property type="entry name" value="TMEM260-like"/>
    <property type="match status" value="1"/>
</dbReference>
<proteinExistence type="predicted"/>
<protein>
    <submittedName>
        <fullName evidence="2">DUF2723 domain-containing protein</fullName>
    </submittedName>
</protein>
<keyword evidence="3" id="KW-1185">Reference proteome</keyword>
<evidence type="ECO:0000313" key="2">
    <source>
        <dbReference type="EMBL" id="QIN83864.1"/>
    </source>
</evidence>
<name>A0A6G8QBI8_9ACTN</name>
<evidence type="ECO:0000313" key="3">
    <source>
        <dbReference type="Proteomes" id="UP000501452"/>
    </source>
</evidence>
<organism evidence="2 3">
    <name type="scientific">Rubrobacter tropicus</name>
    <dbReference type="NCBI Taxonomy" id="2653851"/>
    <lineage>
        <taxon>Bacteria</taxon>
        <taxon>Bacillati</taxon>
        <taxon>Actinomycetota</taxon>
        <taxon>Rubrobacteria</taxon>
        <taxon>Rubrobacterales</taxon>
        <taxon>Rubrobacteraceae</taxon>
        <taxon>Rubrobacter</taxon>
    </lineage>
</organism>
<feature type="transmembrane region" description="Helical" evidence="1">
    <location>
        <begin position="116"/>
        <end position="136"/>
    </location>
</feature>
<evidence type="ECO:0000256" key="1">
    <source>
        <dbReference type="SAM" id="Phobius"/>
    </source>
</evidence>
<keyword evidence="1" id="KW-1133">Transmembrane helix</keyword>
<dbReference type="PANTHER" id="PTHR16214">
    <property type="entry name" value="TRANSMEMBRANE PROTEIN 260"/>
    <property type="match status" value="1"/>
</dbReference>
<feature type="transmembrane region" description="Helical" evidence="1">
    <location>
        <begin position="316"/>
        <end position="336"/>
    </location>
</feature>
<sequence>MAPGSADREKIPPRWAVVWGVAVALVAGVFYVVSLAPTVLPYDTPYTLDSPMLQAAVPVLGVGHPTGYPTYMMLTHLFTYLPFGDVAYRVNLASAAYGVLAVSAVYAACLALCRRVVASAAGALAFGLSGAFWSQAVIAEVYTLNALFVALVLFLLLLWRERRDDRVLLAAASVAGLSLTHHLSSAMLIPAGLLFVALADRTVLLRGGALPRGLGAFALGLLPLVYLPVRAAMGAPLNEADPSIPGRFLELVTGGSFLAESSEAGRECVPSALALEGPAAKLASFSREVFVQFPLAFLALGVFGALYFLFRDRAVAALLGLVFFGSFLHGLAYRWLGIEDFSAFLIPGLLVLAVCASAGLGLLFRPLENLTDLPARLLPVALSAAVLAMPLLGAWIAYGGADRSGAYEGRRAIEAVVRNADRNATILHHRSPLWYMVLVEERRQDLTLVDPFCTSWNRRTDLVWPDDLTAAQSAHRYETDDTTGVEAARKAAARGSVYVLDHGRVDYERFRAAGFEAEPAGGGRFLYELVPR</sequence>
<feature type="transmembrane region" description="Helical" evidence="1">
    <location>
        <begin position="167"/>
        <end position="197"/>
    </location>
</feature>
<gene>
    <name evidence="2" type="ORF">GBA63_15375</name>
</gene>
<dbReference type="Proteomes" id="UP000501452">
    <property type="component" value="Chromosome"/>
</dbReference>
<feature type="transmembrane region" description="Helical" evidence="1">
    <location>
        <begin position="289"/>
        <end position="310"/>
    </location>
</feature>
<feature type="transmembrane region" description="Helical" evidence="1">
    <location>
        <begin position="16"/>
        <end position="40"/>
    </location>
</feature>
<accession>A0A6G8QBI8</accession>
<dbReference type="InterPro" id="IPR021280">
    <property type="entry name" value="TMEM260-like"/>
</dbReference>
<reference evidence="2 3" key="1">
    <citation type="submission" date="2019-10" db="EMBL/GenBank/DDBJ databases">
        <title>Rubrobacter sp nov SCSIO 52090 isolated from a deep-sea sediment in the South China Sea.</title>
        <authorList>
            <person name="Chen R.W."/>
        </authorList>
    </citation>
    <scope>NUCLEOTIDE SEQUENCE [LARGE SCALE GENOMIC DNA]</scope>
    <source>
        <strain evidence="2 3">SCSIO 52909</strain>
    </source>
</reference>